<feature type="domain" description="EamA" evidence="7">
    <location>
        <begin position="11"/>
        <end position="139"/>
    </location>
</feature>
<evidence type="ECO:0000313" key="8">
    <source>
        <dbReference type="EMBL" id="EFQ24818.1"/>
    </source>
</evidence>
<proteinExistence type="predicted"/>
<dbReference type="InterPro" id="IPR037185">
    <property type="entry name" value="EmrE-like"/>
</dbReference>
<evidence type="ECO:0000256" key="1">
    <source>
        <dbReference type="ARBA" id="ARBA00004651"/>
    </source>
</evidence>
<keyword evidence="2" id="KW-1003">Cell membrane</keyword>
<feature type="transmembrane region" description="Helical" evidence="6">
    <location>
        <begin position="146"/>
        <end position="165"/>
    </location>
</feature>
<dbReference type="Proteomes" id="UP000005096">
    <property type="component" value="Chromosome"/>
</dbReference>
<dbReference type="AlphaFoldDB" id="E3D0T0"/>
<keyword evidence="5 6" id="KW-0472">Membrane</keyword>
<feature type="transmembrane region" description="Helical" evidence="6">
    <location>
        <begin position="38"/>
        <end position="58"/>
    </location>
</feature>
<keyword evidence="4 6" id="KW-1133">Transmembrane helix</keyword>
<dbReference type="PANTHER" id="PTHR42920:SF5">
    <property type="entry name" value="EAMA DOMAIN-CONTAINING PROTEIN"/>
    <property type="match status" value="1"/>
</dbReference>
<dbReference type="PANTHER" id="PTHR42920">
    <property type="entry name" value="OS03G0707200 PROTEIN-RELATED"/>
    <property type="match status" value="1"/>
</dbReference>
<evidence type="ECO:0000256" key="5">
    <source>
        <dbReference type="ARBA" id="ARBA00023136"/>
    </source>
</evidence>
<dbReference type="eggNOG" id="COG0697">
    <property type="taxonomic scope" value="Bacteria"/>
</dbReference>
<dbReference type="SUPFAM" id="SSF103481">
    <property type="entry name" value="Multidrug resistance efflux transporter EmrE"/>
    <property type="match status" value="2"/>
</dbReference>
<reference evidence="8 9" key="1">
    <citation type="journal article" date="2010" name="Stand. Genomic Sci.">
        <title>Non-contiguous finished genome sequence of Aminomonas paucivorans type strain (GLU-3).</title>
        <authorList>
            <person name="Pitluck S."/>
            <person name="Yasawong M."/>
            <person name="Held B."/>
            <person name="Lapidus A."/>
            <person name="Nolan M."/>
            <person name="Copeland A."/>
            <person name="Lucas S."/>
            <person name="Del Rio T.G."/>
            <person name="Tice H."/>
            <person name="Cheng J.F."/>
            <person name="Chertkov O."/>
            <person name="Goodwin L."/>
            <person name="Tapia R."/>
            <person name="Han C."/>
            <person name="Liolios K."/>
            <person name="Ivanova N."/>
            <person name="Mavromatis K."/>
            <person name="Ovchinnikova G."/>
            <person name="Pati A."/>
            <person name="Chen A."/>
            <person name="Palaniappan K."/>
            <person name="Land M."/>
            <person name="Hauser L."/>
            <person name="Chang Y.J."/>
            <person name="Jeffries C.D."/>
            <person name="Pukall R."/>
            <person name="Spring S."/>
            <person name="Rohde M."/>
            <person name="Sikorski J."/>
            <person name="Goker M."/>
            <person name="Woyke T."/>
            <person name="Bristow J."/>
            <person name="Eisen J.A."/>
            <person name="Markowitz V."/>
            <person name="Hugenholtz P."/>
            <person name="Kyrpides N.C."/>
            <person name="Klenk H.P."/>
        </authorList>
    </citation>
    <scope>NUCLEOTIDE SEQUENCE [LARGE SCALE GENOMIC DNA]</scope>
    <source>
        <strain evidence="8 9">DSM 12260</strain>
    </source>
</reference>
<keyword evidence="3 6" id="KW-0812">Transmembrane</keyword>
<dbReference type="InterPro" id="IPR051258">
    <property type="entry name" value="Diverse_Substrate_Transporter"/>
</dbReference>
<evidence type="ECO:0000256" key="2">
    <source>
        <dbReference type="ARBA" id="ARBA00022475"/>
    </source>
</evidence>
<name>E3D0T0_9BACT</name>
<feature type="transmembrane region" description="Helical" evidence="6">
    <location>
        <begin position="97"/>
        <end position="115"/>
    </location>
</feature>
<evidence type="ECO:0000256" key="4">
    <source>
        <dbReference type="ARBA" id="ARBA00022989"/>
    </source>
</evidence>
<feature type="transmembrane region" description="Helical" evidence="6">
    <location>
        <begin position="70"/>
        <end position="91"/>
    </location>
</feature>
<evidence type="ECO:0000256" key="3">
    <source>
        <dbReference type="ARBA" id="ARBA00022692"/>
    </source>
</evidence>
<dbReference type="RefSeq" id="WP_006302066.1">
    <property type="nucleotide sequence ID" value="NZ_CM001022.1"/>
</dbReference>
<keyword evidence="9" id="KW-1185">Reference proteome</keyword>
<dbReference type="InterPro" id="IPR000620">
    <property type="entry name" value="EamA_dom"/>
</dbReference>
<dbReference type="Pfam" id="PF00892">
    <property type="entry name" value="EamA"/>
    <property type="match status" value="2"/>
</dbReference>
<dbReference type="STRING" id="584708.Apau_2411"/>
<evidence type="ECO:0000259" key="7">
    <source>
        <dbReference type="Pfam" id="PF00892"/>
    </source>
</evidence>
<gene>
    <name evidence="8" type="ORF">Apau_2411</name>
</gene>
<feature type="transmembrane region" description="Helical" evidence="6">
    <location>
        <begin position="122"/>
        <end position="140"/>
    </location>
</feature>
<evidence type="ECO:0000313" key="9">
    <source>
        <dbReference type="Proteomes" id="UP000005096"/>
    </source>
</evidence>
<dbReference type="GO" id="GO:0005886">
    <property type="term" value="C:plasma membrane"/>
    <property type="evidence" value="ECO:0007669"/>
    <property type="project" value="UniProtKB-SubCell"/>
</dbReference>
<dbReference type="EMBL" id="CM001022">
    <property type="protein sequence ID" value="EFQ24818.1"/>
    <property type="molecule type" value="Genomic_DNA"/>
</dbReference>
<dbReference type="HOGENOM" id="CLU_033863_21_3_0"/>
<feature type="transmembrane region" description="Helical" evidence="6">
    <location>
        <begin position="12"/>
        <end position="32"/>
    </location>
</feature>
<evidence type="ECO:0000256" key="6">
    <source>
        <dbReference type="SAM" id="Phobius"/>
    </source>
</evidence>
<dbReference type="PaxDb" id="584708-Apau_2411"/>
<dbReference type="OrthoDB" id="9804865at2"/>
<organism evidence="8 9">
    <name type="scientific">Aminomonas paucivorans DSM 12260</name>
    <dbReference type="NCBI Taxonomy" id="584708"/>
    <lineage>
        <taxon>Bacteria</taxon>
        <taxon>Thermotogati</taxon>
        <taxon>Synergistota</taxon>
        <taxon>Synergistia</taxon>
        <taxon>Synergistales</taxon>
        <taxon>Synergistaceae</taxon>
        <taxon>Aminomonas</taxon>
    </lineage>
</organism>
<feature type="transmembrane region" description="Helical" evidence="6">
    <location>
        <begin position="204"/>
        <end position="226"/>
    </location>
</feature>
<feature type="transmembrane region" description="Helical" evidence="6">
    <location>
        <begin position="177"/>
        <end position="198"/>
    </location>
</feature>
<sequence>MTPKRSVLAADAALLGVALFWGMGYVAMKAALDSFTPFWLTVFRFLSAFALLCALFGRRLVRLSPSALKAGLLAGGLLSLGFWVSTVGLQYTTAGKQAFIVTAYVVVVPFLLWAATRRFPGFGPFLAAALCLCGMFLLTLQDNFAIGLGDGLSLLCALFLALHMVVVERFVREIDPVAFAVLQIGVVGVATVPLALAFEPFPGAVAPLGWAALAYNVLLGTVFALVTQNLAQKYTSSTHTALILSLEGVFGALTGALLLGESFTMRMVLGCALIFVSILMAELLPPGPAAVPEPDAPS</sequence>
<accession>E3D0T0</accession>
<comment type="subcellular location">
    <subcellularLocation>
        <location evidence="1">Cell membrane</location>
        <topology evidence="1">Multi-pass membrane protein</topology>
    </subcellularLocation>
</comment>
<protein>
    <recommendedName>
        <fullName evidence="7">EamA domain-containing protein</fullName>
    </recommendedName>
</protein>
<feature type="domain" description="EamA" evidence="7">
    <location>
        <begin position="149"/>
        <end position="280"/>
    </location>
</feature>
<feature type="transmembrane region" description="Helical" evidence="6">
    <location>
        <begin position="238"/>
        <end position="259"/>
    </location>
</feature>